<dbReference type="InterPro" id="IPR041700">
    <property type="entry name" value="OMP_b-brl_3"/>
</dbReference>
<sequence length="703" mass="80205">MLFLNIMLSVFVSFADTVNVSKQHLLQEVTVVASRTMNKGNKIIVQMREDKNKTMDEVLASVPHVAVTESGISIDGRGKVKVLLNGHEIRMEGAALISYLQSLRSSDISKVEVQTVADASQDANVQGGVINIVLRKQKDNGVNGSIENRLNVANTFFRNTAAVSVFSRWNKVNMYASFSNPITAKNNGEGRIKRIFNQPSYDYNSESCNRIPARDYYWRVGGFADLSTRWNIGTEYAFTLNRLKRTTNDRTSMQTPEINVHDVLSTYTQKLRNHLHSLQADVSYKVDNEGSKVKFSTSYDVRRLRGDNVNLFENKCDSSNTASIYKVLAMDLSVFKQFTKNSNLLFGVKHNAISADNNTLYGGVSSDQNGNSNAAFEQKERILAGYAQFAAAYKKLNYEVGLRYEYVATKEFPTNIKRNYSDLFPYISMSYDIDEYGKWKVIASYSRKIARPLFSQQNPTKTQTSLFTYAIGNIALRPEYVNSIRSTFVYNNVYSLTLGVDMHSDLIREFSFETPDNPMGSYVTYINHHQENHWYAYLSLPFQPCYWFNINFNTLLCYQLIQITKGESIKGHFLYMNNTKATFRLPHNFNVEVSLNAISRLHSGNSMIRSYQRVDLLLSKAFKPRVNLSLAVKNVFNKQYGFIEAHSRYSNFYDTMQGSNSRNIQLTLTYNFGKGKGGRKLKRDDNGEAERLNDFNKNNNIKL</sequence>
<evidence type="ECO:0000256" key="3">
    <source>
        <dbReference type="ARBA" id="ARBA00023237"/>
    </source>
</evidence>
<name>A0A096CLZ1_9BACT</name>
<evidence type="ECO:0000256" key="1">
    <source>
        <dbReference type="ARBA" id="ARBA00004442"/>
    </source>
</evidence>
<keyword evidence="3" id="KW-0998">Cell outer membrane</keyword>
<dbReference type="InterPro" id="IPR036942">
    <property type="entry name" value="Beta-barrel_TonB_sf"/>
</dbReference>
<gene>
    <name evidence="5" type="ORF">HMPREF0654_11515</name>
</gene>
<dbReference type="EMBL" id="JRNR01000146">
    <property type="protein sequence ID" value="KGF46299.1"/>
    <property type="molecule type" value="Genomic_DNA"/>
</dbReference>
<evidence type="ECO:0000259" key="4">
    <source>
        <dbReference type="Pfam" id="PF14905"/>
    </source>
</evidence>
<dbReference type="PANTHER" id="PTHR40980:SF4">
    <property type="entry name" value="TONB-DEPENDENT RECEPTOR-LIKE BETA-BARREL DOMAIN-CONTAINING PROTEIN"/>
    <property type="match status" value="1"/>
</dbReference>
<keyword evidence="2" id="KW-0472">Membrane</keyword>
<comment type="caution">
    <text evidence="5">The sequence shown here is derived from an EMBL/GenBank/DDBJ whole genome shotgun (WGS) entry which is preliminary data.</text>
</comment>
<dbReference type="RefSeq" id="WP_036884915.1">
    <property type="nucleotide sequence ID" value="NZ_JRNR01000146.1"/>
</dbReference>
<dbReference type="AlphaFoldDB" id="A0A096CLZ1"/>
<dbReference type="Gene3D" id="2.40.170.20">
    <property type="entry name" value="TonB-dependent receptor, beta-barrel domain"/>
    <property type="match status" value="1"/>
</dbReference>
<dbReference type="GO" id="GO:0009279">
    <property type="term" value="C:cell outer membrane"/>
    <property type="evidence" value="ECO:0007669"/>
    <property type="project" value="UniProtKB-SubCell"/>
</dbReference>
<dbReference type="Proteomes" id="UP000029538">
    <property type="component" value="Unassembled WGS sequence"/>
</dbReference>
<evidence type="ECO:0000313" key="6">
    <source>
        <dbReference type="Proteomes" id="UP000029538"/>
    </source>
</evidence>
<reference evidence="5 6" key="1">
    <citation type="submission" date="2014-07" db="EMBL/GenBank/DDBJ databases">
        <authorList>
            <person name="McCorrison J."/>
            <person name="Sanka R."/>
            <person name="Torralba M."/>
            <person name="Gillis M."/>
            <person name="Haft D.H."/>
            <person name="Methe B."/>
            <person name="Sutton G."/>
            <person name="Nelson K.E."/>
        </authorList>
    </citation>
    <scope>NUCLEOTIDE SEQUENCE [LARGE SCALE GENOMIC DNA]</scope>
    <source>
        <strain evidence="5 6">DNF00882</strain>
    </source>
</reference>
<dbReference type="Pfam" id="PF14905">
    <property type="entry name" value="OMP_b-brl_3"/>
    <property type="match status" value="1"/>
</dbReference>
<dbReference type="PANTHER" id="PTHR40980">
    <property type="entry name" value="PLUG DOMAIN-CONTAINING PROTEIN"/>
    <property type="match status" value="1"/>
</dbReference>
<feature type="domain" description="Outer membrane protein beta-barrel" evidence="4">
    <location>
        <begin position="270"/>
        <end position="670"/>
    </location>
</feature>
<evidence type="ECO:0000256" key="2">
    <source>
        <dbReference type="ARBA" id="ARBA00023136"/>
    </source>
</evidence>
<protein>
    <submittedName>
        <fullName evidence="5">TonB-dependent receptor</fullName>
    </submittedName>
</protein>
<accession>A0A096CLZ1</accession>
<dbReference type="InterPro" id="IPR037066">
    <property type="entry name" value="Plug_dom_sf"/>
</dbReference>
<dbReference type="Gene3D" id="2.170.130.10">
    <property type="entry name" value="TonB-dependent receptor, plug domain"/>
    <property type="match status" value="1"/>
</dbReference>
<keyword evidence="5" id="KW-0675">Receptor</keyword>
<comment type="subcellular location">
    <subcellularLocation>
        <location evidence="1">Cell outer membrane</location>
    </subcellularLocation>
</comment>
<organism evidence="5 6">
    <name type="scientific">Prevotella disiens DNF00882</name>
    <dbReference type="NCBI Taxonomy" id="1401075"/>
    <lineage>
        <taxon>Bacteria</taxon>
        <taxon>Pseudomonadati</taxon>
        <taxon>Bacteroidota</taxon>
        <taxon>Bacteroidia</taxon>
        <taxon>Bacteroidales</taxon>
        <taxon>Prevotellaceae</taxon>
        <taxon>Prevotella</taxon>
    </lineage>
</organism>
<proteinExistence type="predicted"/>
<dbReference type="SUPFAM" id="SSF56935">
    <property type="entry name" value="Porins"/>
    <property type="match status" value="1"/>
</dbReference>
<evidence type="ECO:0000313" key="5">
    <source>
        <dbReference type="EMBL" id="KGF46299.1"/>
    </source>
</evidence>